<comment type="caution">
    <text evidence="2">The sequence shown here is derived from an EMBL/GenBank/DDBJ whole genome shotgun (WGS) entry which is preliminary data.</text>
</comment>
<keyword evidence="3" id="KW-1185">Reference proteome</keyword>
<dbReference type="PANTHER" id="PTHR21310">
    <property type="entry name" value="AMINOGLYCOSIDE PHOSPHOTRANSFERASE-RELATED-RELATED"/>
    <property type="match status" value="1"/>
</dbReference>
<dbReference type="Gene3D" id="3.30.200.20">
    <property type="entry name" value="Phosphorylase Kinase, domain 1"/>
    <property type="match status" value="1"/>
</dbReference>
<dbReference type="Gene3D" id="3.90.1200.10">
    <property type="match status" value="1"/>
</dbReference>
<gene>
    <name evidence="2" type="ORF">ACFY35_32470</name>
</gene>
<name>A0ABW6WNR1_9ACTN</name>
<evidence type="ECO:0000313" key="3">
    <source>
        <dbReference type="Proteomes" id="UP001602245"/>
    </source>
</evidence>
<dbReference type="EMBL" id="JBIAZU010000006">
    <property type="protein sequence ID" value="MFF5294175.1"/>
    <property type="molecule type" value="Genomic_DNA"/>
</dbReference>
<feature type="domain" description="Aminoglycoside phosphotransferase" evidence="1">
    <location>
        <begin position="31"/>
        <end position="266"/>
    </location>
</feature>
<dbReference type="PANTHER" id="PTHR21310:SF15">
    <property type="entry name" value="AMINOGLYCOSIDE PHOSPHOTRANSFERASE DOMAIN-CONTAINING PROTEIN"/>
    <property type="match status" value="1"/>
</dbReference>
<evidence type="ECO:0000259" key="1">
    <source>
        <dbReference type="Pfam" id="PF01636"/>
    </source>
</evidence>
<dbReference type="InterPro" id="IPR011009">
    <property type="entry name" value="Kinase-like_dom_sf"/>
</dbReference>
<accession>A0ABW6WNR1</accession>
<sequence>MTASPTQPTLSEKDITSIVSDGLGAGVTGAEPLNGGTFAAVWRAGLDDGRQVVVKVGPPASARILTYERDVIPAEAEYYTMIRSQAPGVPVPEVLAVSADPAWIISSMLPGTPLTEADSPRARAELGAAIARVHTITGPLFGYTGDRPSAADWPTALEAIIDALRDDAASWNVPLPPLDGVVRRYHDALAAVTRPALLHFDLWDGNVLAGPDGALTGLVDGERYLYGDPLLDFVSPALLRRIEDIPGHPFVAGYGAAPFDDSARIRLALYRIHLYVLMIAEGPSRGIEIADGRHDHLTALLNQELADLP</sequence>
<dbReference type="Pfam" id="PF01636">
    <property type="entry name" value="APH"/>
    <property type="match status" value="1"/>
</dbReference>
<evidence type="ECO:0000313" key="2">
    <source>
        <dbReference type="EMBL" id="MFF5294175.1"/>
    </source>
</evidence>
<dbReference type="InterPro" id="IPR051678">
    <property type="entry name" value="AGP_Transferase"/>
</dbReference>
<dbReference type="InterPro" id="IPR002575">
    <property type="entry name" value="Aminoglycoside_PTrfase"/>
</dbReference>
<reference evidence="2 3" key="1">
    <citation type="submission" date="2024-10" db="EMBL/GenBank/DDBJ databases">
        <title>The Natural Products Discovery Center: Release of the First 8490 Sequenced Strains for Exploring Actinobacteria Biosynthetic Diversity.</title>
        <authorList>
            <person name="Kalkreuter E."/>
            <person name="Kautsar S.A."/>
            <person name="Yang D."/>
            <person name="Bader C.D."/>
            <person name="Teijaro C.N."/>
            <person name="Fluegel L."/>
            <person name="Davis C.M."/>
            <person name="Simpson J.R."/>
            <person name="Lauterbach L."/>
            <person name="Steele A.D."/>
            <person name="Gui C."/>
            <person name="Meng S."/>
            <person name="Li G."/>
            <person name="Viehrig K."/>
            <person name="Ye F."/>
            <person name="Su P."/>
            <person name="Kiefer A.F."/>
            <person name="Nichols A."/>
            <person name="Cepeda A.J."/>
            <person name="Yan W."/>
            <person name="Fan B."/>
            <person name="Jiang Y."/>
            <person name="Adhikari A."/>
            <person name="Zheng C.-J."/>
            <person name="Schuster L."/>
            <person name="Cowan T.M."/>
            <person name="Smanski M.J."/>
            <person name="Chevrette M.G."/>
            <person name="De Carvalho L.P.S."/>
            <person name="Shen B."/>
        </authorList>
    </citation>
    <scope>NUCLEOTIDE SEQUENCE [LARGE SCALE GENOMIC DNA]</scope>
    <source>
        <strain evidence="2 3">NPDC000087</strain>
    </source>
</reference>
<proteinExistence type="predicted"/>
<dbReference type="RefSeq" id="WP_387697776.1">
    <property type="nucleotide sequence ID" value="NZ_JBIAZU010000006.1"/>
</dbReference>
<organism evidence="2 3">
    <name type="scientific">Paractinoplanes globisporus</name>
    <dbReference type="NCBI Taxonomy" id="113565"/>
    <lineage>
        <taxon>Bacteria</taxon>
        <taxon>Bacillati</taxon>
        <taxon>Actinomycetota</taxon>
        <taxon>Actinomycetes</taxon>
        <taxon>Micromonosporales</taxon>
        <taxon>Micromonosporaceae</taxon>
        <taxon>Paractinoplanes</taxon>
    </lineage>
</organism>
<dbReference type="Proteomes" id="UP001602245">
    <property type="component" value="Unassembled WGS sequence"/>
</dbReference>
<protein>
    <submittedName>
        <fullName evidence="2">Phosphotransferase family protein</fullName>
    </submittedName>
</protein>
<dbReference type="SUPFAM" id="SSF56112">
    <property type="entry name" value="Protein kinase-like (PK-like)"/>
    <property type="match status" value="1"/>
</dbReference>